<keyword evidence="1" id="KW-1133">Transmembrane helix</keyword>
<keyword evidence="3" id="KW-1185">Reference proteome</keyword>
<protein>
    <submittedName>
        <fullName evidence="2">Uncharacterized protein</fullName>
    </submittedName>
</protein>
<keyword evidence="1" id="KW-0472">Membrane</keyword>
<evidence type="ECO:0000313" key="3">
    <source>
        <dbReference type="Proteomes" id="UP000019678"/>
    </source>
</evidence>
<sequence>MHRVTSLDSVEGRGKLLDEVWGPPSARRRARQLARAGGGGVGVGSVLEGCTSCGGCDVPDGEALIVVAVIALIGAVCMALYWVVMKIVEAIRAHQNRPKPHGGLLRPASVGRRVGPAGVITRVLPDPQAAPGVGPRLLEAPASGVGCAAYAVDLSCKRFLRAGLMLHTAESAGFEVRLDDGSVAHVPAGRIRLEGPMERRSRGSAPAVARYVEELAPRNPEPDDDALFPYDTVQELVLQPGDRVRLFGEFERIVDAGAAGSYRGGAQAILMPVGVPALRREPKGE</sequence>
<comment type="caution">
    <text evidence="2">The sequence shown here is derived from an EMBL/GenBank/DDBJ whole genome shotgun (WGS) entry which is preliminary data.</text>
</comment>
<keyword evidence="1" id="KW-0812">Transmembrane</keyword>
<reference evidence="2 3" key="1">
    <citation type="submission" date="2013-05" db="EMBL/GenBank/DDBJ databases">
        <title>Genome assembly of Chondromyces apiculatus DSM 436.</title>
        <authorList>
            <person name="Sharma G."/>
            <person name="Khatri I."/>
            <person name="Kaur C."/>
            <person name="Mayilraj S."/>
            <person name="Subramanian S."/>
        </authorList>
    </citation>
    <scope>NUCLEOTIDE SEQUENCE [LARGE SCALE GENOMIC DNA]</scope>
    <source>
        <strain evidence="2 3">DSM 436</strain>
    </source>
</reference>
<accession>A0A017TDJ9</accession>
<evidence type="ECO:0000256" key="1">
    <source>
        <dbReference type="SAM" id="Phobius"/>
    </source>
</evidence>
<gene>
    <name evidence="2" type="ORF">CAP_1246</name>
</gene>
<proteinExistence type="predicted"/>
<name>A0A017TDJ9_9BACT</name>
<dbReference type="AlphaFoldDB" id="A0A017TDJ9"/>
<dbReference type="Proteomes" id="UP000019678">
    <property type="component" value="Unassembled WGS sequence"/>
</dbReference>
<feature type="transmembrane region" description="Helical" evidence="1">
    <location>
        <begin position="64"/>
        <end position="84"/>
    </location>
</feature>
<organism evidence="2 3">
    <name type="scientific">Chondromyces apiculatus DSM 436</name>
    <dbReference type="NCBI Taxonomy" id="1192034"/>
    <lineage>
        <taxon>Bacteria</taxon>
        <taxon>Pseudomonadati</taxon>
        <taxon>Myxococcota</taxon>
        <taxon>Polyangia</taxon>
        <taxon>Polyangiales</taxon>
        <taxon>Polyangiaceae</taxon>
        <taxon>Chondromyces</taxon>
    </lineage>
</organism>
<evidence type="ECO:0000313" key="2">
    <source>
        <dbReference type="EMBL" id="EYF06987.1"/>
    </source>
</evidence>
<dbReference type="EMBL" id="ASRX01000013">
    <property type="protein sequence ID" value="EYF06987.1"/>
    <property type="molecule type" value="Genomic_DNA"/>
</dbReference>